<keyword evidence="1" id="KW-0808">Transferase</keyword>
<sequence>MHAAFRQYFEGQLFLASIADLGPRTILDLGCGSGAWAIDAAMQFPDAAVLAVDISPLPDRMIPNNLTFGHADLTQELNFAGETFDVVHSRFVVAHVPNAKDVIACAARLVRPGGLFLIADMNISHLVETDVDAGLNELGLVLKKAYTQVFTDIGKRLPAQAVNGDMGKEYEQELGQRGIIRADGGKYFSYL</sequence>
<evidence type="ECO:0000313" key="1">
    <source>
        <dbReference type="EMBL" id="KAJ7648818.1"/>
    </source>
</evidence>
<name>A0AAD7CH15_MYCRO</name>
<protein>
    <submittedName>
        <fullName evidence="1">S-adenosyl-L-methionine-dependent methyltransferase</fullName>
    </submittedName>
</protein>
<proteinExistence type="predicted"/>
<dbReference type="PANTHER" id="PTHR43591">
    <property type="entry name" value="METHYLTRANSFERASE"/>
    <property type="match status" value="1"/>
</dbReference>
<dbReference type="GO" id="GO:0008168">
    <property type="term" value="F:methyltransferase activity"/>
    <property type="evidence" value="ECO:0007669"/>
    <property type="project" value="UniProtKB-KW"/>
</dbReference>
<organism evidence="1 2">
    <name type="scientific">Mycena rosella</name>
    <name type="common">Pink bonnet</name>
    <name type="synonym">Agaricus rosellus</name>
    <dbReference type="NCBI Taxonomy" id="1033263"/>
    <lineage>
        <taxon>Eukaryota</taxon>
        <taxon>Fungi</taxon>
        <taxon>Dikarya</taxon>
        <taxon>Basidiomycota</taxon>
        <taxon>Agaricomycotina</taxon>
        <taxon>Agaricomycetes</taxon>
        <taxon>Agaricomycetidae</taxon>
        <taxon>Agaricales</taxon>
        <taxon>Marasmiineae</taxon>
        <taxon>Mycenaceae</taxon>
        <taxon>Mycena</taxon>
    </lineage>
</organism>
<dbReference type="GO" id="GO:0032259">
    <property type="term" value="P:methylation"/>
    <property type="evidence" value="ECO:0007669"/>
    <property type="project" value="UniProtKB-KW"/>
</dbReference>
<keyword evidence="2" id="KW-1185">Reference proteome</keyword>
<dbReference type="AlphaFoldDB" id="A0AAD7CH15"/>
<gene>
    <name evidence="1" type="ORF">B0H17DRAFT_1215526</name>
</gene>
<dbReference type="EMBL" id="JARKIE010000375">
    <property type="protein sequence ID" value="KAJ7648818.1"/>
    <property type="molecule type" value="Genomic_DNA"/>
</dbReference>
<accession>A0AAD7CH15</accession>
<dbReference type="InterPro" id="IPR029063">
    <property type="entry name" value="SAM-dependent_MTases_sf"/>
</dbReference>
<dbReference type="Proteomes" id="UP001221757">
    <property type="component" value="Unassembled WGS sequence"/>
</dbReference>
<evidence type="ECO:0000313" key="2">
    <source>
        <dbReference type="Proteomes" id="UP001221757"/>
    </source>
</evidence>
<dbReference type="SUPFAM" id="SSF53335">
    <property type="entry name" value="S-adenosyl-L-methionine-dependent methyltransferases"/>
    <property type="match status" value="1"/>
</dbReference>
<dbReference type="Gene3D" id="3.40.50.150">
    <property type="entry name" value="Vaccinia Virus protein VP39"/>
    <property type="match status" value="1"/>
</dbReference>
<dbReference type="Pfam" id="PF13489">
    <property type="entry name" value="Methyltransf_23"/>
    <property type="match status" value="1"/>
</dbReference>
<reference evidence="1" key="1">
    <citation type="submission" date="2023-03" db="EMBL/GenBank/DDBJ databases">
        <title>Massive genome expansion in bonnet fungi (Mycena s.s.) driven by repeated elements and novel gene families across ecological guilds.</title>
        <authorList>
            <consortium name="Lawrence Berkeley National Laboratory"/>
            <person name="Harder C.B."/>
            <person name="Miyauchi S."/>
            <person name="Viragh M."/>
            <person name="Kuo A."/>
            <person name="Thoen E."/>
            <person name="Andreopoulos B."/>
            <person name="Lu D."/>
            <person name="Skrede I."/>
            <person name="Drula E."/>
            <person name="Henrissat B."/>
            <person name="Morin E."/>
            <person name="Kohler A."/>
            <person name="Barry K."/>
            <person name="LaButti K."/>
            <person name="Morin E."/>
            <person name="Salamov A."/>
            <person name="Lipzen A."/>
            <person name="Mereny Z."/>
            <person name="Hegedus B."/>
            <person name="Baldrian P."/>
            <person name="Stursova M."/>
            <person name="Weitz H."/>
            <person name="Taylor A."/>
            <person name="Grigoriev I.V."/>
            <person name="Nagy L.G."/>
            <person name="Martin F."/>
            <person name="Kauserud H."/>
        </authorList>
    </citation>
    <scope>NUCLEOTIDE SEQUENCE</scope>
    <source>
        <strain evidence="1">CBHHK067</strain>
    </source>
</reference>
<keyword evidence="1" id="KW-0489">Methyltransferase</keyword>
<dbReference type="CDD" id="cd02440">
    <property type="entry name" value="AdoMet_MTases"/>
    <property type="match status" value="1"/>
</dbReference>
<comment type="caution">
    <text evidence="1">The sequence shown here is derived from an EMBL/GenBank/DDBJ whole genome shotgun (WGS) entry which is preliminary data.</text>
</comment>